<dbReference type="Proteomes" id="UP000095287">
    <property type="component" value="Unplaced"/>
</dbReference>
<dbReference type="WBParaSite" id="L893_g13519.t1">
    <property type="protein sequence ID" value="L893_g13519.t1"/>
    <property type="gene ID" value="L893_g13519"/>
</dbReference>
<name>A0A1I7Y7U3_9BILA</name>
<organism evidence="1 2">
    <name type="scientific">Steinernema glaseri</name>
    <dbReference type="NCBI Taxonomy" id="37863"/>
    <lineage>
        <taxon>Eukaryota</taxon>
        <taxon>Metazoa</taxon>
        <taxon>Ecdysozoa</taxon>
        <taxon>Nematoda</taxon>
        <taxon>Chromadorea</taxon>
        <taxon>Rhabditida</taxon>
        <taxon>Tylenchina</taxon>
        <taxon>Panagrolaimomorpha</taxon>
        <taxon>Strongyloidoidea</taxon>
        <taxon>Steinernematidae</taxon>
        <taxon>Steinernema</taxon>
    </lineage>
</organism>
<dbReference type="AlphaFoldDB" id="A0A1I7Y7U3"/>
<proteinExistence type="predicted"/>
<keyword evidence="1" id="KW-1185">Reference proteome</keyword>
<sequence>MYHQHKVTTQCSCSQRVQVSTVPQLPTQPKPEPTPQKVVEQKVVQIQKKTLETEIKGGETKCLPRHSFEDTFKVTYQTSNEFRAGTDGTFHLYLVDVDETGHISGDLIGPYPIKSEGSYLEKGTAHSQTYKTGHFENSPLFRGGAGALVIRKTTSAWYEMIADGWKPEMISIYFERNGEKFEKKFFFPKGEKEGWLSKNGFYVITAKGKFKYVEGSEKAEARHIVGASV</sequence>
<accession>A0A1I7Y7U3</accession>
<evidence type="ECO:0000313" key="2">
    <source>
        <dbReference type="WBParaSite" id="L893_g13519.t1"/>
    </source>
</evidence>
<protein>
    <submittedName>
        <fullName evidence="2">PLAT domain-containing protein</fullName>
    </submittedName>
</protein>
<reference evidence="2" key="1">
    <citation type="submission" date="2016-11" db="UniProtKB">
        <authorList>
            <consortium name="WormBaseParasite"/>
        </authorList>
    </citation>
    <scope>IDENTIFICATION</scope>
</reference>
<evidence type="ECO:0000313" key="1">
    <source>
        <dbReference type="Proteomes" id="UP000095287"/>
    </source>
</evidence>